<evidence type="ECO:0008006" key="4">
    <source>
        <dbReference type="Google" id="ProtNLM"/>
    </source>
</evidence>
<comment type="caution">
    <text evidence="2">The sequence shown here is derived from an EMBL/GenBank/DDBJ whole genome shotgun (WGS) entry which is preliminary data.</text>
</comment>
<sequence>MKTAVLDFPIRHIDGNLVFSKDGQVTAYFQVSGFNYDFLDHDDKFAPFQSQLAFLFNNKTDLHYLLEPFPTNVDEILNNTMEDIQMRKYPLLKNGVQFLEATKKVLSNRKKGNETSEYLQFIGVQLNPDRTKYKEDNVGLGALQGIKEVWKGINAQVNRANGLFPNDILESEIRMWHDQSDMIMESLRSAFNCTIRPIETAETVYLIEKEWSVTQSNSDIQIRRKFSSGLNVEGIDDEGNIHKAIRPVTKSFLDVQDTDIEEDTPRSLKFTKIVDDEIKDLHVKYMVVSDMETENYFPNFEWLYNIQSKMNFPVSVSIRAYYQSNERITKRLSNKVLEFDDQRSEAKKAGARTDLSTDLSEKGAIQAESYFAKTGQPAYHCSLVFKITASSRKELETRYKTFKNELTKYGIKVVCPYGEQMNLMMEKILGSRQINNDYKIESDAGILAGMMFGATTNIGDNRGFYIGYTERLRRPVFIQPDLAAKSFEGLGNIEDSISAIVAGATGKGKSVFMNLFTYLSVLTGSQALIIDPKGDRKEWKALPMIPEEYISIWTLGESNKDAGCLDPFRTSVDLDEGKAIALDILSYLTNSSIKDIEYTLLSEAIEHVADTENDPCIGAVISYLENLFDNRPKSMSDKRYVALEGLKDSLLTLKRQSLSVLLFGEVGQDYRNLKVDKPLQVLMVQNLNLPDVNTRNIRPSQQISEAILISITAFTKQYMFTQDRGVHKIILQDEASSIDRSPVGRELMDFIIRKGRYYNTTLLKGSQNATDHGDDVANVGMKFSFGLRTKKEALEMLEFLNLPQTQGNVNKIRQMTKGKCLFQDIYGRTAVIQIDPLFNDLLEAFDSSTSTDEEREREKQRREGIGNETNSKEQDQSQYEQNYEDEDEEENNFDKDETKEVEYVS</sequence>
<dbReference type="InterPro" id="IPR027417">
    <property type="entry name" value="P-loop_NTPase"/>
</dbReference>
<dbReference type="EMBL" id="WJEE01000012">
    <property type="protein sequence ID" value="MRI66150.1"/>
    <property type="molecule type" value="Genomic_DNA"/>
</dbReference>
<keyword evidence="3" id="KW-1185">Reference proteome</keyword>
<dbReference type="AlphaFoldDB" id="A0A6N7QZK4"/>
<feature type="compositionally biased region" description="Basic and acidic residues" evidence="1">
    <location>
        <begin position="852"/>
        <end position="875"/>
    </location>
</feature>
<proteinExistence type="predicted"/>
<reference evidence="2 3" key="1">
    <citation type="submission" date="2019-10" db="EMBL/GenBank/DDBJ databases">
        <title>Gracilibacillus salitolerans sp. nov., a moderate halophile isolated from a saline soil in northwest China.</title>
        <authorList>
            <person name="Gan L."/>
        </authorList>
    </citation>
    <scope>NUCLEOTIDE SEQUENCE [LARGE SCALE GENOMIC DNA]</scope>
    <source>
        <strain evidence="2 3">TP2-8</strain>
    </source>
</reference>
<protein>
    <recommendedName>
        <fullName evidence="4">ATP-binding protein</fullName>
    </recommendedName>
</protein>
<dbReference type="Proteomes" id="UP000435187">
    <property type="component" value="Unassembled WGS sequence"/>
</dbReference>
<dbReference type="PANTHER" id="PTHR30121:SF6">
    <property type="entry name" value="SLR6007 PROTEIN"/>
    <property type="match status" value="1"/>
</dbReference>
<feature type="compositionally biased region" description="Basic and acidic residues" evidence="1">
    <location>
        <begin position="892"/>
        <end position="905"/>
    </location>
</feature>
<accession>A0A6N7QZK4</accession>
<dbReference type="RefSeq" id="WP_153834909.1">
    <property type="nucleotide sequence ID" value="NZ_JBHUMW010000094.1"/>
</dbReference>
<dbReference type="Gene3D" id="3.40.50.300">
    <property type="entry name" value="P-loop containing nucleotide triphosphate hydrolases"/>
    <property type="match status" value="2"/>
</dbReference>
<evidence type="ECO:0000313" key="2">
    <source>
        <dbReference type="EMBL" id="MRI66150.1"/>
    </source>
</evidence>
<evidence type="ECO:0000313" key="3">
    <source>
        <dbReference type="Proteomes" id="UP000435187"/>
    </source>
</evidence>
<name>A0A6N7QZK4_9BACI</name>
<feature type="compositionally biased region" description="Acidic residues" evidence="1">
    <location>
        <begin position="882"/>
        <end position="891"/>
    </location>
</feature>
<dbReference type="PANTHER" id="PTHR30121">
    <property type="entry name" value="UNCHARACTERIZED PROTEIN YJGR-RELATED"/>
    <property type="match status" value="1"/>
</dbReference>
<feature type="region of interest" description="Disordered" evidence="1">
    <location>
        <begin position="847"/>
        <end position="905"/>
    </location>
</feature>
<gene>
    <name evidence="2" type="ORF">GH885_07295</name>
</gene>
<dbReference type="SUPFAM" id="SSF52540">
    <property type="entry name" value="P-loop containing nucleoside triphosphate hydrolases"/>
    <property type="match status" value="1"/>
</dbReference>
<evidence type="ECO:0000256" key="1">
    <source>
        <dbReference type="SAM" id="MobiDB-lite"/>
    </source>
</evidence>
<dbReference type="Pfam" id="PF12846">
    <property type="entry name" value="AAA_10"/>
    <property type="match status" value="1"/>
</dbReference>
<organism evidence="2 3">
    <name type="scientific">Gracilibacillus thailandensis</name>
    <dbReference type="NCBI Taxonomy" id="563735"/>
    <lineage>
        <taxon>Bacteria</taxon>
        <taxon>Bacillati</taxon>
        <taxon>Bacillota</taxon>
        <taxon>Bacilli</taxon>
        <taxon>Bacillales</taxon>
        <taxon>Bacillaceae</taxon>
        <taxon>Gracilibacillus</taxon>
    </lineage>
</organism>
<dbReference type="InterPro" id="IPR051162">
    <property type="entry name" value="T4SS_component"/>
</dbReference>